<keyword evidence="2 6" id="KW-0699">rRNA-binding</keyword>
<dbReference type="InterPro" id="IPR018258">
    <property type="entry name" value="Ribosomal_bL21_CS"/>
</dbReference>
<comment type="subunit">
    <text evidence="6">Part of the 50S ribosomal subunit. Contacts protein L20.</text>
</comment>
<organism evidence="8 9">
    <name type="scientific">'Fragaria x ananassa' phyllody phytoplasma</name>
    <dbReference type="NCBI Taxonomy" id="2358428"/>
    <lineage>
        <taxon>Bacteria</taxon>
        <taxon>Bacillati</taxon>
        <taxon>Mycoplasmatota</taxon>
        <taxon>Mollicutes</taxon>
        <taxon>Acholeplasmatales</taxon>
        <taxon>Acholeplasmataceae</taxon>
        <taxon>Candidatus Phytoplasma</taxon>
        <taxon>16SrXIII (Mexican periwinkle virescence group)</taxon>
    </lineage>
</organism>
<keyword evidence="3 6" id="KW-0694">RNA-binding</keyword>
<evidence type="ECO:0000256" key="6">
    <source>
        <dbReference type="HAMAP-Rule" id="MF_01363"/>
    </source>
</evidence>
<keyword evidence="4 6" id="KW-0689">Ribosomal protein</keyword>
<proteinExistence type="inferred from homology"/>
<dbReference type="Pfam" id="PF00829">
    <property type="entry name" value="Ribosomal_L21p"/>
    <property type="match status" value="1"/>
</dbReference>
<dbReference type="PROSITE" id="PS01169">
    <property type="entry name" value="RIBOSOMAL_L21"/>
    <property type="match status" value="1"/>
</dbReference>
<name>A0ABS5K5J4_9MOLU</name>
<dbReference type="EMBL" id="JAGVRH010000005">
    <property type="protein sequence ID" value="MBS2126450.1"/>
    <property type="molecule type" value="Genomic_DNA"/>
</dbReference>
<keyword evidence="9" id="KW-1185">Reference proteome</keyword>
<evidence type="ECO:0000256" key="4">
    <source>
        <dbReference type="ARBA" id="ARBA00022980"/>
    </source>
</evidence>
<evidence type="ECO:0000256" key="5">
    <source>
        <dbReference type="ARBA" id="ARBA00023274"/>
    </source>
</evidence>
<dbReference type="InterPro" id="IPR001787">
    <property type="entry name" value="Ribosomal_bL21"/>
</dbReference>
<evidence type="ECO:0000256" key="3">
    <source>
        <dbReference type="ARBA" id="ARBA00022884"/>
    </source>
</evidence>
<dbReference type="GO" id="GO:0005840">
    <property type="term" value="C:ribosome"/>
    <property type="evidence" value="ECO:0007669"/>
    <property type="project" value="UniProtKB-KW"/>
</dbReference>
<evidence type="ECO:0000256" key="7">
    <source>
        <dbReference type="RuleBase" id="RU000562"/>
    </source>
</evidence>
<dbReference type="HAMAP" id="MF_01363">
    <property type="entry name" value="Ribosomal_bL21"/>
    <property type="match status" value="1"/>
</dbReference>
<reference evidence="8" key="1">
    <citation type="submission" date="2021-04" db="EMBL/GenBank/DDBJ databases">
        <title>Draft genome sequence of StrPh-CL8, a phytoplasma strain causing strawberry phyllody in Chile.</title>
        <authorList>
            <person name="Cui W."/>
            <person name="Zamorano A."/>
            <person name="Fiore N."/>
        </authorList>
    </citation>
    <scope>NUCLEOTIDE SEQUENCE [LARGE SCALE GENOMIC DNA]</scope>
    <source>
        <strain evidence="8">StrPh-Cl</strain>
    </source>
</reference>
<dbReference type="InterPro" id="IPR028909">
    <property type="entry name" value="bL21-like"/>
</dbReference>
<dbReference type="PANTHER" id="PTHR21349:SF0">
    <property type="entry name" value="LARGE RIBOSOMAL SUBUNIT PROTEIN BL21M"/>
    <property type="match status" value="1"/>
</dbReference>
<evidence type="ECO:0000313" key="8">
    <source>
        <dbReference type="EMBL" id="MBS2126450.1"/>
    </source>
</evidence>
<evidence type="ECO:0000256" key="2">
    <source>
        <dbReference type="ARBA" id="ARBA00022730"/>
    </source>
</evidence>
<gene>
    <name evidence="6 8" type="primary">rplU</name>
    <name evidence="8" type="ORF">J8J04_01970</name>
</gene>
<dbReference type="SUPFAM" id="SSF141091">
    <property type="entry name" value="L21p-like"/>
    <property type="match status" value="1"/>
</dbReference>
<protein>
    <recommendedName>
        <fullName evidence="6">Large ribosomal subunit protein bL21</fullName>
    </recommendedName>
</protein>
<evidence type="ECO:0000313" key="9">
    <source>
        <dbReference type="Proteomes" id="UP000811481"/>
    </source>
</evidence>
<dbReference type="NCBIfam" id="TIGR00061">
    <property type="entry name" value="L21"/>
    <property type="match status" value="1"/>
</dbReference>
<dbReference type="RefSeq" id="WP_212331698.1">
    <property type="nucleotide sequence ID" value="NZ_JAGVRH010000005.1"/>
</dbReference>
<dbReference type="Proteomes" id="UP000811481">
    <property type="component" value="Unassembled WGS sequence"/>
</dbReference>
<sequence>MFAIIKTGGKQLHVYEGQEIFVEKLTVQPQQNYEFQEVLAIGNKEGKDMILGQPYVANAKVQAEVIKNDRAKKIIVFKYKKRKKYRSKQGHRQAYTKLLITKIIV</sequence>
<accession>A0ABS5K5J4</accession>
<dbReference type="InterPro" id="IPR036164">
    <property type="entry name" value="bL21-like_sf"/>
</dbReference>
<dbReference type="PANTHER" id="PTHR21349">
    <property type="entry name" value="50S RIBOSOMAL PROTEIN L21"/>
    <property type="match status" value="1"/>
</dbReference>
<comment type="caution">
    <text evidence="8">The sequence shown here is derived from an EMBL/GenBank/DDBJ whole genome shotgun (WGS) entry which is preliminary data.</text>
</comment>
<comment type="similarity">
    <text evidence="1 6 7">Belongs to the bacterial ribosomal protein bL21 family.</text>
</comment>
<keyword evidence="5 6" id="KW-0687">Ribonucleoprotein</keyword>
<evidence type="ECO:0000256" key="1">
    <source>
        <dbReference type="ARBA" id="ARBA00008563"/>
    </source>
</evidence>
<comment type="function">
    <text evidence="6 7">This protein binds to 23S rRNA in the presence of protein L20.</text>
</comment>